<dbReference type="GO" id="GO:0005829">
    <property type="term" value="C:cytosol"/>
    <property type="evidence" value="ECO:0007669"/>
    <property type="project" value="TreeGrafter"/>
</dbReference>
<dbReference type="InterPro" id="IPR031751">
    <property type="entry name" value="DUF4735"/>
</dbReference>
<dbReference type="AlphaFoldDB" id="A0A914X9R2"/>
<protein>
    <submittedName>
        <fullName evidence="2">Uncharacterized protein</fullName>
    </submittedName>
</protein>
<organism evidence="1 2">
    <name type="scientific">Plectus sambesii</name>
    <dbReference type="NCBI Taxonomy" id="2011161"/>
    <lineage>
        <taxon>Eukaryota</taxon>
        <taxon>Metazoa</taxon>
        <taxon>Ecdysozoa</taxon>
        <taxon>Nematoda</taxon>
        <taxon>Chromadorea</taxon>
        <taxon>Plectida</taxon>
        <taxon>Plectina</taxon>
        <taxon>Plectoidea</taxon>
        <taxon>Plectidae</taxon>
        <taxon>Plectus</taxon>
    </lineage>
</organism>
<reference evidence="2" key="1">
    <citation type="submission" date="2022-11" db="UniProtKB">
        <authorList>
            <consortium name="WormBaseParasite"/>
        </authorList>
    </citation>
    <scope>IDENTIFICATION</scope>
</reference>
<sequence length="388" mass="43337">MVPGALSEQSAYLLALLLNALHGLIFFYERDYQELNVDGLFGNGGLSAEIVDDIKNLSSYAGRLANKALPHVFERDPAYFNKFKYLIHRPYDVTHGHRLTDSRLQWADAVLNSNAAKKPFTERQSDKCFAELLGSAAEPIRQSTACNASTPCLDYMLGRRGLTQYKLTHQVLYMAIAEVTDCTPTVEKFMASQGSSVEKFVLEWCSNVVREINLLEQSNSHLVGLSFMLKDLLMEQVFTCGQFGFVEVARTNLLTAFLSWQDPQLGCFRKSDSAAPDAAKFGGRKILSELVAKDSCSSHAAAVGAGAITTMLRFLLDPGPGHLSHLRMDAQRMIQRKIPAEGVFRVYDYTKWISFDDFMGEPPPIHYGRDFQAFLTDTENETSGERNN</sequence>
<dbReference type="WBParaSite" id="PSAMB.scaffold7411size7686.g30029.t1">
    <property type="protein sequence ID" value="PSAMB.scaffold7411size7686.g30029.t1"/>
    <property type="gene ID" value="PSAMB.scaffold7411size7686.g30029"/>
</dbReference>
<dbReference type="PANTHER" id="PTHR33539">
    <property type="entry name" value="UPF0764 PROTEIN C16ORF89"/>
    <property type="match status" value="1"/>
</dbReference>
<dbReference type="GO" id="GO:0016020">
    <property type="term" value="C:membrane"/>
    <property type="evidence" value="ECO:0007669"/>
    <property type="project" value="TreeGrafter"/>
</dbReference>
<dbReference type="Pfam" id="PF15882">
    <property type="entry name" value="DUF4735"/>
    <property type="match status" value="1"/>
</dbReference>
<keyword evidence="1" id="KW-1185">Reference proteome</keyword>
<name>A0A914X9R2_9BILA</name>
<dbReference type="PANTHER" id="PTHR33539:SF1">
    <property type="entry name" value="UPF0764 PROTEIN C16ORF89"/>
    <property type="match status" value="1"/>
</dbReference>
<evidence type="ECO:0000313" key="1">
    <source>
        <dbReference type="Proteomes" id="UP000887566"/>
    </source>
</evidence>
<evidence type="ECO:0000313" key="2">
    <source>
        <dbReference type="WBParaSite" id="PSAMB.scaffold7411size7686.g30029.t1"/>
    </source>
</evidence>
<accession>A0A914X9R2</accession>
<dbReference type="Proteomes" id="UP000887566">
    <property type="component" value="Unplaced"/>
</dbReference>
<proteinExistence type="predicted"/>